<dbReference type="Proteomes" id="UP000193986">
    <property type="component" value="Unassembled WGS sequence"/>
</dbReference>
<feature type="compositionally biased region" description="Polar residues" evidence="1">
    <location>
        <begin position="288"/>
        <end position="320"/>
    </location>
</feature>
<sequence length="320" mass="33975">MEPSKTIKPSRTRWGQGANVKESVLAQIPEGRQTIIRTLSDAGLDTATANESPSASPTQAYQALLYRLSKQVANGRREVANGRRVVRGKSHPQPGGTVEVSHTVDLTAVETPSSAISQSHGPWATNDTYGHGQGRHVAQNLMHSPSSKSFSYHSRHASDQTARVDGSGRRIGDTVSYLAGPSSHPASHQSTHSTQYSYVQNPRHDGSIKGPGSTSGVSLPSIHRVFADVPGVFHGLAPRPGPRPGDQGHSYNHGYLSQQSQTSGLGRSSVLSTSPIQTSIQHPGYPAGSTSQFYNTTSGSGSDLHTTSDFDNNSRSYSAS</sequence>
<evidence type="ECO:0000313" key="3">
    <source>
        <dbReference type="Proteomes" id="UP000193986"/>
    </source>
</evidence>
<feature type="region of interest" description="Disordered" evidence="1">
    <location>
        <begin position="112"/>
        <end position="216"/>
    </location>
</feature>
<accession>A0A1Y2B5V3</accession>
<comment type="caution">
    <text evidence="2">The sequence shown here is derived from an EMBL/GenBank/DDBJ whole genome shotgun (WGS) entry which is preliminary data.</text>
</comment>
<feature type="compositionally biased region" description="Low complexity" evidence="1">
    <location>
        <begin position="143"/>
        <end position="152"/>
    </location>
</feature>
<feature type="region of interest" description="Disordered" evidence="1">
    <location>
        <begin position="233"/>
        <end position="320"/>
    </location>
</feature>
<protein>
    <submittedName>
        <fullName evidence="2">Uncharacterized protein</fullName>
    </submittedName>
</protein>
<dbReference type="EMBL" id="MCFC01000021">
    <property type="protein sequence ID" value="ORY30219.1"/>
    <property type="molecule type" value="Genomic_DNA"/>
</dbReference>
<keyword evidence="3" id="KW-1185">Reference proteome</keyword>
<evidence type="ECO:0000313" key="2">
    <source>
        <dbReference type="EMBL" id="ORY30219.1"/>
    </source>
</evidence>
<dbReference type="InParanoid" id="A0A1Y2B5V3"/>
<feature type="compositionally biased region" description="Polar residues" evidence="1">
    <location>
        <begin position="255"/>
        <end position="281"/>
    </location>
</feature>
<name>A0A1Y2B5V3_9TREE</name>
<gene>
    <name evidence="2" type="ORF">BCR39DRAFT_154288</name>
</gene>
<evidence type="ECO:0000256" key="1">
    <source>
        <dbReference type="SAM" id="MobiDB-lite"/>
    </source>
</evidence>
<proteinExistence type="predicted"/>
<feature type="compositionally biased region" description="Polar residues" evidence="1">
    <location>
        <begin position="184"/>
        <end position="200"/>
    </location>
</feature>
<feature type="compositionally biased region" description="Polar residues" evidence="1">
    <location>
        <begin position="112"/>
        <end position="128"/>
    </location>
</feature>
<dbReference type="AlphaFoldDB" id="A0A1Y2B5V3"/>
<organism evidence="2 3">
    <name type="scientific">Naematelia encephala</name>
    <dbReference type="NCBI Taxonomy" id="71784"/>
    <lineage>
        <taxon>Eukaryota</taxon>
        <taxon>Fungi</taxon>
        <taxon>Dikarya</taxon>
        <taxon>Basidiomycota</taxon>
        <taxon>Agaricomycotina</taxon>
        <taxon>Tremellomycetes</taxon>
        <taxon>Tremellales</taxon>
        <taxon>Naemateliaceae</taxon>
        <taxon>Naematelia</taxon>
    </lineage>
</organism>
<reference evidence="2 3" key="1">
    <citation type="submission" date="2016-07" db="EMBL/GenBank/DDBJ databases">
        <title>Pervasive Adenine N6-methylation of Active Genes in Fungi.</title>
        <authorList>
            <consortium name="DOE Joint Genome Institute"/>
            <person name="Mondo S.J."/>
            <person name="Dannebaum R.O."/>
            <person name="Kuo R.C."/>
            <person name="Labutti K."/>
            <person name="Haridas S."/>
            <person name="Kuo A."/>
            <person name="Salamov A."/>
            <person name="Ahrendt S.R."/>
            <person name="Lipzen A."/>
            <person name="Sullivan W."/>
            <person name="Andreopoulos W.B."/>
            <person name="Clum A."/>
            <person name="Lindquist E."/>
            <person name="Daum C."/>
            <person name="Ramamoorthy G.K."/>
            <person name="Gryganskyi A."/>
            <person name="Culley D."/>
            <person name="Magnuson J.K."/>
            <person name="James T.Y."/>
            <person name="O'Malley M.A."/>
            <person name="Stajich J.E."/>
            <person name="Spatafora J.W."/>
            <person name="Visel A."/>
            <person name="Grigoriev I.V."/>
        </authorList>
    </citation>
    <scope>NUCLEOTIDE SEQUENCE [LARGE SCALE GENOMIC DNA]</scope>
    <source>
        <strain evidence="2 3">68-887.2</strain>
    </source>
</reference>